<comment type="caution">
    <text evidence="2">The sequence shown here is derived from an EMBL/GenBank/DDBJ whole genome shotgun (WGS) entry which is preliminary data.</text>
</comment>
<dbReference type="PANTHER" id="PTHR30383:SF24">
    <property type="entry name" value="THIOESTERASE 1_PROTEASE 1_LYSOPHOSPHOLIPASE L1"/>
    <property type="match status" value="1"/>
</dbReference>
<reference evidence="2 3" key="1">
    <citation type="submission" date="2023-04" db="EMBL/GenBank/DDBJ databases">
        <title>Marinobulbifer ophiurae gen. nov., sp. Nov., isolate from tissue of brittle star Ophioplocus japonicus.</title>
        <authorList>
            <person name="Kawano K."/>
            <person name="Sawayama S."/>
            <person name="Nakagawa S."/>
        </authorList>
    </citation>
    <scope>NUCLEOTIDE SEQUENCE [LARGE SCALE GENOMIC DNA]</scope>
    <source>
        <strain evidence="2 3">NKW57</strain>
    </source>
</reference>
<proteinExistence type="predicted"/>
<dbReference type="InterPro" id="IPR051532">
    <property type="entry name" value="Ester_Hydrolysis_Enzymes"/>
</dbReference>
<evidence type="ECO:0000313" key="2">
    <source>
        <dbReference type="EMBL" id="GMG87621.1"/>
    </source>
</evidence>
<evidence type="ECO:0000313" key="3">
    <source>
        <dbReference type="Proteomes" id="UP001224392"/>
    </source>
</evidence>
<protein>
    <submittedName>
        <fullName evidence="2">Arylesterase</fullName>
    </submittedName>
</protein>
<dbReference type="InterPro" id="IPR008265">
    <property type="entry name" value="Lipase_GDSL_AS"/>
</dbReference>
<dbReference type="PROSITE" id="PS01098">
    <property type="entry name" value="LIPASE_GDSL_SER"/>
    <property type="match status" value="1"/>
</dbReference>
<dbReference type="EMBL" id="BSYJ01000003">
    <property type="protein sequence ID" value="GMG87621.1"/>
    <property type="molecule type" value="Genomic_DNA"/>
</dbReference>
<feature type="domain" description="SGNH hydrolase-type esterase" evidence="1">
    <location>
        <begin position="41"/>
        <end position="198"/>
    </location>
</feature>
<dbReference type="CDD" id="cd01822">
    <property type="entry name" value="Lysophospholipase_L1_like"/>
    <property type="match status" value="1"/>
</dbReference>
<keyword evidence="3" id="KW-1185">Reference proteome</keyword>
<dbReference type="RefSeq" id="WP_285764239.1">
    <property type="nucleotide sequence ID" value="NZ_BSYJ01000003.1"/>
</dbReference>
<dbReference type="SUPFAM" id="SSF52266">
    <property type="entry name" value="SGNH hydrolase"/>
    <property type="match status" value="1"/>
</dbReference>
<organism evidence="2 3">
    <name type="scientific">Biformimicrobium ophioploci</name>
    <dbReference type="NCBI Taxonomy" id="3036711"/>
    <lineage>
        <taxon>Bacteria</taxon>
        <taxon>Pseudomonadati</taxon>
        <taxon>Pseudomonadota</taxon>
        <taxon>Gammaproteobacteria</taxon>
        <taxon>Cellvibrionales</taxon>
        <taxon>Microbulbiferaceae</taxon>
        <taxon>Biformimicrobium</taxon>
    </lineage>
</organism>
<sequence length="228" mass="24967">MAWRKRLRVFIVAFCVFGAPLGIFSAQGWASDQESVQKLLVLGDSISAGYGIDPEKGWVQLLQNRIREVGADIEVVNASVSGDTTRAGLARLPLLLKTHEPRWLVVELGGNDGLRGYPPKLMQENLDNIVARGKAANAQVLLLGMRLPPNYGPAYNEAFENAFVKVAEKQQVPFVPFFLETVALQEGALQSDGIHPTQLVQAGMLDYVWPCLNAMLNGNGQTKESCNF</sequence>
<accession>A0ABQ6LZW0</accession>
<dbReference type="PANTHER" id="PTHR30383">
    <property type="entry name" value="THIOESTERASE 1/PROTEASE 1/LYSOPHOSPHOLIPASE L1"/>
    <property type="match status" value="1"/>
</dbReference>
<name>A0ABQ6LZW0_9GAMM</name>
<dbReference type="Gene3D" id="3.40.50.1110">
    <property type="entry name" value="SGNH hydrolase"/>
    <property type="match status" value="1"/>
</dbReference>
<dbReference type="Proteomes" id="UP001224392">
    <property type="component" value="Unassembled WGS sequence"/>
</dbReference>
<evidence type="ECO:0000259" key="1">
    <source>
        <dbReference type="Pfam" id="PF13472"/>
    </source>
</evidence>
<dbReference type="Pfam" id="PF13472">
    <property type="entry name" value="Lipase_GDSL_2"/>
    <property type="match status" value="1"/>
</dbReference>
<dbReference type="InterPro" id="IPR013830">
    <property type="entry name" value="SGNH_hydro"/>
</dbReference>
<dbReference type="InterPro" id="IPR036514">
    <property type="entry name" value="SGNH_hydro_sf"/>
</dbReference>
<gene>
    <name evidence="2" type="ORF">MNKW57_19420</name>
</gene>